<feature type="region of interest" description="Disordered" evidence="1">
    <location>
        <begin position="71"/>
        <end position="142"/>
    </location>
</feature>
<keyword evidence="3" id="KW-1185">Reference proteome</keyword>
<reference evidence="2 3" key="1">
    <citation type="submission" date="2017-12" db="EMBL/GenBank/DDBJ databases">
        <title>Gene loss provides genomic basis for host adaptation in cereal stripe rust fungi.</title>
        <authorList>
            <person name="Xia C."/>
        </authorList>
    </citation>
    <scope>NUCLEOTIDE SEQUENCE [LARGE SCALE GENOMIC DNA]</scope>
    <source>
        <strain evidence="2 3">93TX-2</strain>
    </source>
</reference>
<comment type="caution">
    <text evidence="2">The sequence shown here is derived from an EMBL/GenBank/DDBJ whole genome shotgun (WGS) entry which is preliminary data.</text>
</comment>
<feature type="compositionally biased region" description="Low complexity" evidence="1">
    <location>
        <begin position="124"/>
        <end position="135"/>
    </location>
</feature>
<gene>
    <name evidence="2" type="ORF">PSHT_03728</name>
</gene>
<reference evidence="3" key="3">
    <citation type="journal article" date="2018" name="Mol. Plant Microbe Interact.">
        <title>Genome sequence resources for the wheat stripe rust pathogen (Puccinia striiformis f. sp. tritici) and the barley stripe rust pathogen (Puccinia striiformis f. sp. hordei).</title>
        <authorList>
            <person name="Xia C."/>
            <person name="Wang M."/>
            <person name="Yin C."/>
            <person name="Cornejo O.E."/>
            <person name="Hulbert S.H."/>
            <person name="Chen X."/>
        </authorList>
    </citation>
    <scope>NUCLEOTIDE SEQUENCE [LARGE SCALE GENOMIC DNA]</scope>
    <source>
        <strain evidence="3">93TX-2</strain>
    </source>
</reference>
<organism evidence="2 3">
    <name type="scientific">Puccinia striiformis</name>
    <dbReference type="NCBI Taxonomy" id="27350"/>
    <lineage>
        <taxon>Eukaryota</taxon>
        <taxon>Fungi</taxon>
        <taxon>Dikarya</taxon>
        <taxon>Basidiomycota</taxon>
        <taxon>Pucciniomycotina</taxon>
        <taxon>Pucciniomycetes</taxon>
        <taxon>Pucciniales</taxon>
        <taxon>Pucciniaceae</taxon>
        <taxon>Puccinia</taxon>
    </lineage>
</organism>
<evidence type="ECO:0000256" key="1">
    <source>
        <dbReference type="SAM" id="MobiDB-lite"/>
    </source>
</evidence>
<evidence type="ECO:0000313" key="2">
    <source>
        <dbReference type="EMBL" id="POW20222.1"/>
    </source>
</evidence>
<feature type="compositionally biased region" description="Polar residues" evidence="1">
    <location>
        <begin position="109"/>
        <end position="123"/>
    </location>
</feature>
<dbReference type="EMBL" id="PKSM01000036">
    <property type="protein sequence ID" value="POW20222.1"/>
    <property type="molecule type" value="Genomic_DNA"/>
</dbReference>
<sequence length="176" mass="19724">MSFCEIKKEEKFKKLKTSPNEEIGHSSRAVCCCISHECNTFFFINLDGERQQGGEISLGTQKQHAIAETVNQQQQISEMLQEHSLTSSSDSTDSTDSTDSSDKSKTCHKSANQDTPGNFSHQPSSSNTNDSNNESLDYTYDCKPQQPRKLLGTEQEAIKTIPHNIHTIIDWLQINP</sequence>
<dbReference type="AlphaFoldDB" id="A0A2S4WEP1"/>
<dbReference type="VEuPathDB" id="FungiDB:PSHT_03728"/>
<protein>
    <submittedName>
        <fullName evidence="2">Uncharacterized protein</fullName>
    </submittedName>
</protein>
<dbReference type="Proteomes" id="UP000238274">
    <property type="component" value="Unassembled WGS sequence"/>
</dbReference>
<reference evidence="3" key="2">
    <citation type="journal article" date="2018" name="BMC Genomics">
        <title>Genomic insights into host adaptation between the wheat stripe rust pathogen (Puccinia striiformis f. sp. tritici) and the barley stripe rust pathogen (Puccinia striiformis f. sp. hordei).</title>
        <authorList>
            <person name="Xia C."/>
            <person name="Wang M."/>
            <person name="Yin C."/>
            <person name="Cornejo O.E."/>
            <person name="Hulbert S.H."/>
            <person name="Chen X."/>
        </authorList>
    </citation>
    <scope>NUCLEOTIDE SEQUENCE [LARGE SCALE GENOMIC DNA]</scope>
    <source>
        <strain evidence="3">93TX-2</strain>
    </source>
</reference>
<name>A0A2S4WEP1_9BASI</name>
<feature type="compositionally biased region" description="Low complexity" evidence="1">
    <location>
        <begin position="86"/>
        <end position="98"/>
    </location>
</feature>
<proteinExistence type="predicted"/>
<dbReference type="VEuPathDB" id="FungiDB:PSTT_13298"/>
<accession>A0A2S4WEP1</accession>
<evidence type="ECO:0000313" key="3">
    <source>
        <dbReference type="Proteomes" id="UP000238274"/>
    </source>
</evidence>